<comment type="caution">
    <text evidence="1">The sequence shown here is derived from an EMBL/GenBank/DDBJ whole genome shotgun (WGS) entry which is preliminary data.</text>
</comment>
<accession>A0A2S9YHI5</accession>
<gene>
    <name evidence="1" type="ORF">ENSA5_06970</name>
</gene>
<name>A0A2S9YHI5_9BACT</name>
<keyword evidence="2" id="KW-1185">Reference proteome</keyword>
<organism evidence="1 2">
    <name type="scientific">Enhygromyxa salina</name>
    <dbReference type="NCBI Taxonomy" id="215803"/>
    <lineage>
        <taxon>Bacteria</taxon>
        <taxon>Pseudomonadati</taxon>
        <taxon>Myxococcota</taxon>
        <taxon>Polyangia</taxon>
        <taxon>Nannocystales</taxon>
        <taxon>Nannocystaceae</taxon>
        <taxon>Enhygromyxa</taxon>
    </lineage>
</organism>
<proteinExistence type="predicted"/>
<evidence type="ECO:0000313" key="1">
    <source>
        <dbReference type="EMBL" id="PRQ04466.1"/>
    </source>
</evidence>
<sequence length="94" mass="10528">MYGQWVRGVSIQVQQGQTAVTDAKKVDLLVTCAVSAAELQEYPNDCLGPIHVLKYIYLADLAHAEQHGETFTGANWQFYNFGPWGQLPLQVLIY</sequence>
<dbReference type="EMBL" id="PVNK01000037">
    <property type="protein sequence ID" value="PRQ04466.1"/>
    <property type="molecule type" value="Genomic_DNA"/>
</dbReference>
<reference evidence="1 2" key="1">
    <citation type="submission" date="2018-03" db="EMBL/GenBank/DDBJ databases">
        <title>Draft Genome Sequences of the Obligatory Marine Myxobacteria Enhygromyxa salina SWB005.</title>
        <authorList>
            <person name="Poehlein A."/>
            <person name="Moghaddam J.A."/>
            <person name="Harms H."/>
            <person name="Alanjari M."/>
            <person name="Koenig G.M."/>
            <person name="Daniel R."/>
            <person name="Schaeberle T.F."/>
        </authorList>
    </citation>
    <scope>NUCLEOTIDE SEQUENCE [LARGE SCALE GENOMIC DNA]</scope>
    <source>
        <strain evidence="1 2">SWB005</strain>
    </source>
</reference>
<protein>
    <submittedName>
        <fullName evidence="1">Uncharacterized protein</fullName>
    </submittedName>
</protein>
<evidence type="ECO:0000313" key="2">
    <source>
        <dbReference type="Proteomes" id="UP000237968"/>
    </source>
</evidence>
<dbReference type="Proteomes" id="UP000237968">
    <property type="component" value="Unassembled WGS sequence"/>
</dbReference>
<dbReference type="AlphaFoldDB" id="A0A2S9YHI5"/>